<keyword evidence="6 10" id="KW-1133">Transmembrane helix</keyword>
<feature type="domain" description="Sphingomyelin synthase-like" evidence="11">
    <location>
        <begin position="220"/>
        <end position="289"/>
    </location>
</feature>
<keyword evidence="13" id="KW-1185">Reference proteome</keyword>
<feature type="transmembrane region" description="Helical" evidence="10">
    <location>
        <begin position="73"/>
        <end position="93"/>
    </location>
</feature>
<evidence type="ECO:0000259" key="11">
    <source>
        <dbReference type="Pfam" id="PF14360"/>
    </source>
</evidence>
<reference evidence="12 13" key="2">
    <citation type="submission" date="2016-08" db="EMBL/GenBank/DDBJ databases">
        <title>Pervasive Adenine N6-methylation of Active Genes in Fungi.</title>
        <authorList>
            <consortium name="DOE Joint Genome Institute"/>
            <person name="Mondo S.J."/>
            <person name="Dannebaum R.O."/>
            <person name="Kuo R.C."/>
            <person name="Labutti K."/>
            <person name="Haridas S."/>
            <person name="Kuo A."/>
            <person name="Salamov A."/>
            <person name="Ahrendt S.R."/>
            <person name="Lipzen A."/>
            <person name="Sullivan W."/>
            <person name="Andreopoulos W.B."/>
            <person name="Clum A."/>
            <person name="Lindquist E."/>
            <person name="Daum C."/>
            <person name="Ramamoorthy G.K."/>
            <person name="Gryganskyi A."/>
            <person name="Culley D."/>
            <person name="Magnuson J.K."/>
            <person name="James T.Y."/>
            <person name="O'Malley M.A."/>
            <person name="Stajich J.E."/>
            <person name="Spatafora J.W."/>
            <person name="Visel A."/>
            <person name="Grigoriev I.V."/>
        </authorList>
    </citation>
    <scope>NUCLEOTIDE SEQUENCE [LARGE SCALE GENOMIC DNA]</scope>
    <source>
        <strain evidence="12 13">S4</strain>
    </source>
</reference>
<feature type="compositionally biased region" description="Polar residues" evidence="9">
    <location>
        <begin position="453"/>
        <end position="476"/>
    </location>
</feature>
<dbReference type="GO" id="GO:0005886">
    <property type="term" value="C:plasma membrane"/>
    <property type="evidence" value="ECO:0007669"/>
    <property type="project" value="TreeGrafter"/>
</dbReference>
<dbReference type="GO" id="GO:0005789">
    <property type="term" value="C:endoplasmic reticulum membrane"/>
    <property type="evidence" value="ECO:0007669"/>
    <property type="project" value="TreeGrafter"/>
</dbReference>
<evidence type="ECO:0000256" key="5">
    <source>
        <dbReference type="ARBA" id="ARBA00022919"/>
    </source>
</evidence>
<keyword evidence="3" id="KW-0808">Transferase</keyword>
<comment type="similarity">
    <text evidence="2">Belongs to the sphingomyelin synthase family.</text>
</comment>
<evidence type="ECO:0000256" key="10">
    <source>
        <dbReference type="SAM" id="Phobius"/>
    </source>
</evidence>
<feature type="compositionally biased region" description="Low complexity" evidence="9">
    <location>
        <begin position="380"/>
        <end position="389"/>
    </location>
</feature>
<evidence type="ECO:0000313" key="12">
    <source>
        <dbReference type="EMBL" id="ORX79063.1"/>
    </source>
</evidence>
<keyword evidence="8 10" id="KW-0472">Membrane</keyword>
<dbReference type="Pfam" id="PF14360">
    <property type="entry name" value="PAP2_C"/>
    <property type="match status" value="1"/>
</dbReference>
<dbReference type="EMBL" id="MCFG01000188">
    <property type="protein sequence ID" value="ORX79063.1"/>
    <property type="molecule type" value="Genomic_DNA"/>
</dbReference>
<name>A0A1Y1X012_9FUNG</name>
<feature type="region of interest" description="Disordered" evidence="9">
    <location>
        <begin position="578"/>
        <end position="600"/>
    </location>
</feature>
<evidence type="ECO:0000256" key="4">
    <source>
        <dbReference type="ARBA" id="ARBA00022692"/>
    </source>
</evidence>
<dbReference type="GO" id="GO:0046513">
    <property type="term" value="P:ceramide biosynthetic process"/>
    <property type="evidence" value="ECO:0007669"/>
    <property type="project" value="TreeGrafter"/>
</dbReference>
<accession>A0A1Y1X012</accession>
<dbReference type="PANTHER" id="PTHR21290:SF25">
    <property type="entry name" value="SPHINGOMYELIN SYNTHASE-RELATED PROTEIN 1"/>
    <property type="match status" value="1"/>
</dbReference>
<dbReference type="PANTHER" id="PTHR21290">
    <property type="entry name" value="SPHINGOMYELIN SYNTHETASE"/>
    <property type="match status" value="1"/>
</dbReference>
<feature type="compositionally biased region" description="Basic residues" evidence="9">
    <location>
        <begin position="517"/>
        <end position="528"/>
    </location>
</feature>
<protein>
    <recommendedName>
        <fullName evidence="11">Sphingomyelin synthase-like domain-containing protein</fullName>
    </recommendedName>
</protein>
<evidence type="ECO:0000256" key="3">
    <source>
        <dbReference type="ARBA" id="ARBA00022679"/>
    </source>
</evidence>
<feature type="region of interest" description="Disordered" evidence="9">
    <location>
        <begin position="326"/>
        <end position="345"/>
    </location>
</feature>
<feature type="transmembrane region" description="Helical" evidence="10">
    <location>
        <begin position="170"/>
        <end position="190"/>
    </location>
</feature>
<reference evidence="12 13" key="1">
    <citation type="submission" date="2016-08" db="EMBL/GenBank/DDBJ databases">
        <title>A Parts List for Fungal Cellulosomes Revealed by Comparative Genomics.</title>
        <authorList>
            <consortium name="DOE Joint Genome Institute"/>
            <person name="Haitjema C.H."/>
            <person name="Gilmore S.P."/>
            <person name="Henske J.K."/>
            <person name="Solomon K.V."/>
            <person name="De Groot R."/>
            <person name="Kuo A."/>
            <person name="Mondo S.J."/>
            <person name="Salamov A.A."/>
            <person name="Labutti K."/>
            <person name="Zhao Z."/>
            <person name="Chiniquy J."/>
            <person name="Barry K."/>
            <person name="Brewer H.M."/>
            <person name="Purvine S.O."/>
            <person name="Wright A.T."/>
            <person name="Boxma B."/>
            <person name="Van Alen T."/>
            <person name="Hackstein J.H."/>
            <person name="Baker S.E."/>
            <person name="Grigoriev I.V."/>
            <person name="O'Malley M.A."/>
        </authorList>
    </citation>
    <scope>NUCLEOTIDE SEQUENCE [LARGE SCALE GENOMIC DNA]</scope>
    <source>
        <strain evidence="12 13">S4</strain>
    </source>
</reference>
<proteinExistence type="inferred from homology"/>
<evidence type="ECO:0000313" key="13">
    <source>
        <dbReference type="Proteomes" id="UP000193944"/>
    </source>
</evidence>
<evidence type="ECO:0000256" key="6">
    <source>
        <dbReference type="ARBA" id="ARBA00022989"/>
    </source>
</evidence>
<feature type="transmembrane region" description="Helical" evidence="10">
    <location>
        <begin position="246"/>
        <end position="264"/>
    </location>
</feature>
<keyword evidence="4 10" id="KW-0812">Transmembrane</keyword>
<dbReference type="GO" id="GO:0000139">
    <property type="term" value="C:Golgi membrane"/>
    <property type="evidence" value="ECO:0007669"/>
    <property type="project" value="TreeGrafter"/>
</dbReference>
<feature type="compositionally biased region" description="Polar residues" evidence="9">
    <location>
        <begin position="590"/>
        <end position="600"/>
    </location>
</feature>
<comment type="subcellular location">
    <subcellularLocation>
        <location evidence="1">Membrane</location>
        <topology evidence="1">Multi-pass membrane protein</topology>
    </subcellularLocation>
</comment>
<evidence type="ECO:0000256" key="2">
    <source>
        <dbReference type="ARBA" id="ARBA00005441"/>
    </source>
</evidence>
<feature type="compositionally biased region" description="Low complexity" evidence="9">
    <location>
        <begin position="529"/>
        <end position="546"/>
    </location>
</feature>
<comment type="caution">
    <text evidence="12">The sequence shown here is derived from an EMBL/GenBank/DDBJ whole genome shotgun (WGS) entry which is preliminary data.</text>
</comment>
<feature type="region of interest" description="Disordered" evidence="9">
    <location>
        <begin position="377"/>
        <end position="398"/>
    </location>
</feature>
<evidence type="ECO:0000256" key="7">
    <source>
        <dbReference type="ARBA" id="ARBA00023098"/>
    </source>
</evidence>
<feature type="region of interest" description="Disordered" evidence="9">
    <location>
        <begin position="452"/>
        <end position="477"/>
    </location>
</feature>
<sequence>MEEEHKDDVLSKKDESLSNKDEVLSKKDEVLSKKDEILNTKDGNEILSKKSKSVEIFNKIKPYLIVYRNNRDIIFTLYSAIWFFFCTYVVSLANSYADRTNTNVNLEAEEEPYIAPDVFLTLFKNSKKAFDWVQAIPEDIADTIVRTSAALIICRALTLKSMSLTVTRRVLLIMGFLYLLRACFIPLTVLPTPWVTCQKAYKPNIFYDAILLVLQLRVACGDVFYSGHTIMFTLSILEYWYYCKKAWINVIVTILNVVGMFTLILGAYHYSIDVLCAFIFSIIFWTIYHWSISIPQLAETWWGNIINYFDDPFYYEGLPLYETDQSNNVNNNVDNNNDNQSNYSDITDLSHQQKFDDNENVNQNTIAMFYELNKEKQKNLKNNENNNNEETVDSSEEENIYKRKSILSDTSDNISNLYSIDLKIDTDAETNKSSKKDTYLSPVRISHYYKHPSLNSLKSNKTNRSYASDNIPNILSNDRRHHSSILSGDSINKINPHISIGSSMNITKSNSEVIIKSNRRMSRPKKSNSNKSSNSDSNSNSNSNSSSSFVLNNIVIEGQNISPIQTVQIYEVCNDQVKGENSNNNSNSNHDISNTKPNGVTQFKTNNVEAISVESIHENANINNSIKLTDSPKNEMIYIGESSDLEQLPKL</sequence>
<dbReference type="GO" id="GO:0047493">
    <property type="term" value="F:ceramide cholinephosphotransferase activity"/>
    <property type="evidence" value="ECO:0007669"/>
    <property type="project" value="TreeGrafter"/>
</dbReference>
<dbReference type="InterPro" id="IPR025749">
    <property type="entry name" value="Sphingomyelin_synth-like_dom"/>
</dbReference>
<feature type="compositionally biased region" description="Low complexity" evidence="9">
    <location>
        <begin position="326"/>
        <end position="342"/>
    </location>
</feature>
<evidence type="ECO:0000256" key="8">
    <source>
        <dbReference type="ARBA" id="ARBA00023136"/>
    </source>
</evidence>
<dbReference type="GO" id="GO:0033188">
    <property type="term" value="F:sphingomyelin synthase activity"/>
    <property type="evidence" value="ECO:0007669"/>
    <property type="project" value="TreeGrafter"/>
</dbReference>
<organism evidence="12 13">
    <name type="scientific">Anaeromyces robustus</name>
    <dbReference type="NCBI Taxonomy" id="1754192"/>
    <lineage>
        <taxon>Eukaryota</taxon>
        <taxon>Fungi</taxon>
        <taxon>Fungi incertae sedis</taxon>
        <taxon>Chytridiomycota</taxon>
        <taxon>Chytridiomycota incertae sedis</taxon>
        <taxon>Neocallimastigomycetes</taxon>
        <taxon>Neocallimastigales</taxon>
        <taxon>Neocallimastigaceae</taxon>
        <taxon>Anaeromyces</taxon>
    </lineage>
</organism>
<dbReference type="AlphaFoldDB" id="A0A1Y1X012"/>
<dbReference type="InterPro" id="IPR045221">
    <property type="entry name" value="Sphingomyelin_synth-like"/>
</dbReference>
<evidence type="ECO:0000256" key="1">
    <source>
        <dbReference type="ARBA" id="ARBA00004141"/>
    </source>
</evidence>
<evidence type="ECO:0000256" key="9">
    <source>
        <dbReference type="SAM" id="MobiDB-lite"/>
    </source>
</evidence>
<dbReference type="OrthoDB" id="2155561at2759"/>
<dbReference type="STRING" id="1754192.A0A1Y1X012"/>
<gene>
    <name evidence="12" type="ORF">BCR32DRAFT_269676</name>
</gene>
<feature type="region of interest" description="Disordered" evidence="9">
    <location>
        <begin position="513"/>
        <end position="546"/>
    </location>
</feature>
<keyword evidence="5" id="KW-0746">Sphingolipid metabolism</keyword>
<keyword evidence="7" id="KW-0443">Lipid metabolism</keyword>
<feature type="transmembrane region" description="Helical" evidence="10">
    <location>
        <begin position="270"/>
        <end position="288"/>
    </location>
</feature>
<dbReference type="Proteomes" id="UP000193944">
    <property type="component" value="Unassembled WGS sequence"/>
</dbReference>
<feature type="region of interest" description="Disordered" evidence="9">
    <location>
        <begin position="1"/>
        <end position="20"/>
    </location>
</feature>